<dbReference type="GO" id="GO:0003677">
    <property type="term" value="F:DNA binding"/>
    <property type="evidence" value="ECO:0007669"/>
    <property type="project" value="InterPro"/>
</dbReference>
<dbReference type="InterPro" id="IPR027417">
    <property type="entry name" value="P-loop_NTPase"/>
</dbReference>
<keyword evidence="1" id="KW-0547">Nucleotide-binding</keyword>
<dbReference type="AlphaFoldDB" id="A0A0G1RKU8"/>
<feature type="domain" description="UvrD-like helicase C-terminal" evidence="5">
    <location>
        <begin position="2"/>
        <end position="182"/>
    </location>
</feature>
<dbReference type="PATRIC" id="fig|1619117.3.peg.191"/>
<dbReference type="Gene3D" id="3.40.50.300">
    <property type="entry name" value="P-loop containing nucleotide triphosphate hydrolases"/>
    <property type="match status" value="1"/>
</dbReference>
<keyword evidence="2" id="KW-0378">Hydrolase</keyword>
<dbReference type="CDD" id="cd18807">
    <property type="entry name" value="SF1_C_UvrD"/>
    <property type="match status" value="1"/>
</dbReference>
<evidence type="ECO:0000256" key="3">
    <source>
        <dbReference type="ARBA" id="ARBA00022806"/>
    </source>
</evidence>
<dbReference type="Gene3D" id="1.10.486.10">
    <property type="entry name" value="PCRA, domain 4"/>
    <property type="match status" value="1"/>
</dbReference>
<keyword evidence="3 6" id="KW-0347">Helicase</keyword>
<sequence length="236" mass="26893">MSWERIINVPNRGLGQKSVEKLKEGGWVLAEIEEKTKLPFAKWLGEKEKLSTLELMDSALFETKYIQWLNDGSEENLSRIENIKELRSVAALFVNLEEFLENVSLIESSNRANVHTVGGVTLMTIHASKGLEFPVVFIIGMEEGLFPHIQSIMELAQLEEERRLCYVAITRAMEKVFLTSAQSRLYFGTTQSNMPSRFLAEIPQRLVSQKGLGGNKSFNAGDFLDEMDVKRRNFSW</sequence>
<dbReference type="GO" id="GO:0005829">
    <property type="term" value="C:cytosol"/>
    <property type="evidence" value="ECO:0007669"/>
    <property type="project" value="TreeGrafter"/>
</dbReference>
<reference evidence="6 7" key="1">
    <citation type="journal article" date="2015" name="Nature">
        <title>rRNA introns, odd ribosomes, and small enigmatic genomes across a large radiation of phyla.</title>
        <authorList>
            <person name="Brown C.T."/>
            <person name="Hug L.A."/>
            <person name="Thomas B.C."/>
            <person name="Sharon I."/>
            <person name="Castelle C.J."/>
            <person name="Singh A."/>
            <person name="Wilkins M.J."/>
            <person name="Williams K.H."/>
            <person name="Banfield J.F."/>
        </authorList>
    </citation>
    <scope>NUCLEOTIDE SEQUENCE [LARGE SCALE GENOMIC DNA]</scope>
</reference>
<accession>A0A0G1RKU8</accession>
<keyword evidence="4" id="KW-0067">ATP-binding</keyword>
<dbReference type="PANTHER" id="PTHR11070">
    <property type="entry name" value="UVRD / RECB / PCRA DNA HELICASE FAMILY MEMBER"/>
    <property type="match status" value="1"/>
</dbReference>
<dbReference type="InterPro" id="IPR000212">
    <property type="entry name" value="DNA_helicase_UvrD/REP"/>
</dbReference>
<evidence type="ECO:0000313" key="6">
    <source>
        <dbReference type="EMBL" id="KKU57702.1"/>
    </source>
</evidence>
<proteinExistence type="predicted"/>
<dbReference type="GO" id="GO:0016787">
    <property type="term" value="F:hydrolase activity"/>
    <property type="evidence" value="ECO:0007669"/>
    <property type="project" value="UniProtKB-KW"/>
</dbReference>
<protein>
    <submittedName>
        <fullName evidence="6">ATP-dependent DNA helicase PcrA</fullName>
    </submittedName>
</protein>
<dbReference type="PANTHER" id="PTHR11070:SF2">
    <property type="entry name" value="ATP-DEPENDENT DNA HELICASE SRS2"/>
    <property type="match status" value="1"/>
</dbReference>
<dbReference type="Pfam" id="PF13361">
    <property type="entry name" value="UvrD_C"/>
    <property type="match status" value="1"/>
</dbReference>
<organism evidence="6 7">
    <name type="scientific">candidate division WWE3 bacterium GW2011_GWB1_47_11</name>
    <dbReference type="NCBI Taxonomy" id="1619117"/>
    <lineage>
        <taxon>Bacteria</taxon>
        <taxon>Katanobacteria</taxon>
    </lineage>
</organism>
<gene>
    <name evidence="6" type="ORF">UX79_C0006G0038</name>
</gene>
<evidence type="ECO:0000259" key="5">
    <source>
        <dbReference type="Pfam" id="PF13361"/>
    </source>
</evidence>
<name>A0A0G1RKU8_UNCKA</name>
<evidence type="ECO:0000313" key="7">
    <source>
        <dbReference type="Proteomes" id="UP000034684"/>
    </source>
</evidence>
<dbReference type="GO" id="GO:0000725">
    <property type="term" value="P:recombinational repair"/>
    <property type="evidence" value="ECO:0007669"/>
    <property type="project" value="TreeGrafter"/>
</dbReference>
<dbReference type="InterPro" id="IPR014017">
    <property type="entry name" value="DNA_helicase_UvrD-like_C"/>
</dbReference>
<dbReference type="SUPFAM" id="SSF52540">
    <property type="entry name" value="P-loop containing nucleoside triphosphate hydrolases"/>
    <property type="match status" value="1"/>
</dbReference>
<dbReference type="EMBL" id="LCNN01000006">
    <property type="protein sequence ID" value="KKU57702.1"/>
    <property type="molecule type" value="Genomic_DNA"/>
</dbReference>
<comment type="caution">
    <text evidence="6">The sequence shown here is derived from an EMBL/GenBank/DDBJ whole genome shotgun (WGS) entry which is preliminary data.</text>
</comment>
<dbReference type="GO" id="GO:0005524">
    <property type="term" value="F:ATP binding"/>
    <property type="evidence" value="ECO:0007669"/>
    <property type="project" value="UniProtKB-KW"/>
</dbReference>
<dbReference type="GO" id="GO:0043138">
    <property type="term" value="F:3'-5' DNA helicase activity"/>
    <property type="evidence" value="ECO:0007669"/>
    <property type="project" value="TreeGrafter"/>
</dbReference>
<evidence type="ECO:0000256" key="2">
    <source>
        <dbReference type="ARBA" id="ARBA00022801"/>
    </source>
</evidence>
<evidence type="ECO:0000256" key="1">
    <source>
        <dbReference type="ARBA" id="ARBA00022741"/>
    </source>
</evidence>
<evidence type="ECO:0000256" key="4">
    <source>
        <dbReference type="ARBA" id="ARBA00022840"/>
    </source>
</evidence>
<dbReference type="Proteomes" id="UP000034684">
    <property type="component" value="Unassembled WGS sequence"/>
</dbReference>